<dbReference type="RefSeq" id="WP_230338122.1">
    <property type="nucleotide sequence ID" value="NZ_CP069798.1"/>
</dbReference>
<sequence>MKAVMAANTPVVIRAGASSERNVKDSSRSEAVTTAAVAGRHLNIIATAGDINSQGAQLSAEGNALLHAKNNINLGFATDSHSQTADGRRSGFAIDNRDHLSPAGVYHDKNQGEGALDKATGTLLSVGGQSTLQTDSGDINILGSTVVAGGDNLINAARHVNIRATQNSRSQSEQSHNQGIGSAQISDTERFDGYMSHKSHNSGNQVEQIKSQIGSLSGDVRIQAGGNYTQQVADIHAGQNISIDAQRIDILADHNRGASHQSEKDLKVGQFSKISSPLIDLVNALDGAVNNKADGRTQALQGMAAAAQGYQVYSAVANGGALFKAETGTGFKTSKSQQDSRYAQSQSNALNAGGNISLTSREGDIRAQHSQIKAGDTIALNSAKDIILESGQSQQQADGKNSNAGLSVGMGVSVGAQTGVYVYGEAGWGSGKNQLDANTHSNTTLQSNKLVLNSKGDTTLKGASASANRIDADIGGKLHIESLQDQVDQSSSQTGAGVRVQVSFGTAWEASGNFSSDKTSGSLSAVNQQSGLFAGDGGYHINADSVHLKGGAIASTAAKEHNQLTTKQLSFEDIRNHSNYSASSVALAGSYGSNSPGQNADNAAFQDTKLGQAFANNAGDGGFNYSPSLPQQTGGNDSSTTRATLSAGNLTIGGKATTVEALGIHSDPASAHRQLAELPDLQAVLTQQKTVAQATATIATAARTFSSDRVKAAAKEKAQAEADYTNRLKTQNDGSYERFMAKDTNGQHTEMLRNDTVYAQADNQAKDWGIGGSNSRALNAATTLITGTLGGQTNLQVAANTLAPYAAASIGSTVGHGENKNETAQAVGHFILGATLAYVNGADPLAGGSATLAAEKTAQYLTQQYNDGKTAIDPNTGEFNPNLLPEPIKAEIRSVTGAIASVVGATGDGGAAFNAQVAGVIGQNAVENNDFLQAISPASAKMLSRTPEHARAMELAGGLRKITVVGVGVAASPYAVATLGPAAIPVGDAALSTGVPGMMLQAATTQAGRVAIKNAAINGSISAASQAIQNDGKVNLGAVAIDSVTGGIASKYNLGGQVLINTAGSATSSFIQGQNPVNDIPGTVAGTVIGYHAGKPITKYFNERLNTFITRPRDVYVPFNPILQDRYSNIPVTSGTIGGGILGEAGKGFINHTIQNKEGK</sequence>
<gene>
    <name evidence="2" type="ORF">JQU52_08720</name>
</gene>
<dbReference type="EMBL" id="CP069798">
    <property type="protein sequence ID" value="QRQ80834.1"/>
    <property type="molecule type" value="Genomic_DNA"/>
</dbReference>
<keyword evidence="3" id="KW-1185">Reference proteome</keyword>
<reference evidence="2" key="1">
    <citation type="submission" date="2021-02" db="EMBL/GenBank/DDBJ databases">
        <title>Neisseriaceae sp. 26B isolated from the cloaca of a Common Toad-headed Turtle (Mesoclemmys nasuta).</title>
        <authorList>
            <person name="Spergser J."/>
            <person name="Busse H.-J."/>
        </authorList>
    </citation>
    <scope>NUCLEOTIDE SEQUENCE</scope>
    <source>
        <strain evidence="2">26B</strain>
    </source>
</reference>
<protein>
    <submittedName>
        <fullName evidence="2">Hemagglutinin repeat-containing protein</fullName>
    </submittedName>
</protein>
<dbReference type="GO" id="GO:0003824">
    <property type="term" value="F:catalytic activity"/>
    <property type="evidence" value="ECO:0007669"/>
    <property type="project" value="UniProtKB-ARBA"/>
</dbReference>
<dbReference type="InterPro" id="IPR025157">
    <property type="entry name" value="Hemagglutinin_rpt"/>
</dbReference>
<dbReference type="Pfam" id="PF13332">
    <property type="entry name" value="Fil_haemagg_2"/>
    <property type="match status" value="3"/>
</dbReference>
<dbReference type="KEGG" id="ptes:JQU52_08720"/>
<feature type="region of interest" description="Disordered" evidence="1">
    <location>
        <begin position="621"/>
        <end position="642"/>
    </location>
</feature>
<accession>A0A892ZGY9</accession>
<feature type="compositionally biased region" description="Polar residues" evidence="1">
    <location>
        <begin position="625"/>
        <end position="642"/>
    </location>
</feature>
<evidence type="ECO:0000313" key="3">
    <source>
        <dbReference type="Proteomes" id="UP000653156"/>
    </source>
</evidence>
<name>A0A892ZGY9_9NEIS</name>
<dbReference type="AlphaFoldDB" id="A0A892ZGY9"/>
<evidence type="ECO:0000313" key="2">
    <source>
        <dbReference type="EMBL" id="QRQ80834.1"/>
    </source>
</evidence>
<organism evidence="2 3">
    <name type="scientific">Paralysiella testudinis</name>
    <dbReference type="NCBI Taxonomy" id="2809020"/>
    <lineage>
        <taxon>Bacteria</taxon>
        <taxon>Pseudomonadati</taxon>
        <taxon>Pseudomonadota</taxon>
        <taxon>Betaproteobacteria</taxon>
        <taxon>Neisseriales</taxon>
        <taxon>Neisseriaceae</taxon>
        <taxon>Paralysiella</taxon>
    </lineage>
</organism>
<evidence type="ECO:0000256" key="1">
    <source>
        <dbReference type="SAM" id="MobiDB-lite"/>
    </source>
</evidence>
<proteinExistence type="predicted"/>
<dbReference type="Proteomes" id="UP000653156">
    <property type="component" value="Chromosome"/>
</dbReference>